<sequence length="440" mass="47259">MTECTHPLAHQRASKGLTRVDLAKLICAAAERRGLRSGTDKHRVRKWEVLGITPEAETQIYIAEALELPLDLVDPATWPHWLPAGDGGVVPLGPSSTVIALREALNTSMEPLERRTFLALSGSALTALAAAWATGPGSSLAARAGGEKLVGKETVTVLEDISRHLNSLVTEQRQHVSALLDAHLKSVTDLIDDGRYNKATGLRLHTLAASLAQTVAWHRFDHGRHTAAGKLWIAGLHSAHATGDPDLGAAMLGDLTYQAAWRQDHTTAAGILRQALKRAQHPAARSLLHLRLARTLAAQQDKQPALRALEAAEHHFGASSGRPLPAWCSWMSEADLAVDSGQALLDLGDARRAHQLITEGQGLLPDSRAKTRGVFLAYEAASHLQLKEPELAAHAAGEALTLSRRIGAPRCERLVQDLVADFQPYRTALGVPDFLALATA</sequence>
<protein>
    <submittedName>
        <fullName evidence="1">XRE family transcriptional regulator</fullName>
    </submittedName>
</protein>
<accession>A0ABT7GT85</accession>
<dbReference type="Proteomes" id="UP001223390">
    <property type="component" value="Unassembled WGS sequence"/>
</dbReference>
<name>A0ABT7GT85_9ACTN</name>
<evidence type="ECO:0000313" key="1">
    <source>
        <dbReference type="EMBL" id="MDK9496129.1"/>
    </source>
</evidence>
<comment type="caution">
    <text evidence="1">The sequence shown here is derived from an EMBL/GenBank/DDBJ whole genome shotgun (WGS) entry which is preliminary data.</text>
</comment>
<dbReference type="RefSeq" id="WP_285341668.1">
    <property type="nucleotide sequence ID" value="NZ_JASITI010000010.1"/>
</dbReference>
<gene>
    <name evidence="1" type="ORF">QEZ40_000471</name>
</gene>
<reference evidence="1 2" key="1">
    <citation type="submission" date="2023-05" db="EMBL/GenBank/DDBJ databases">
        <title>Sequencing and Assembly of Streptomyces sp. NP73.</title>
        <authorList>
            <person name="Konwar A.N."/>
            <person name="Saikia K."/>
            <person name="Thakur D."/>
        </authorList>
    </citation>
    <scope>NUCLEOTIDE SEQUENCE [LARGE SCALE GENOMIC DNA]</scope>
    <source>
        <strain evidence="1 2">NP73</strain>
    </source>
</reference>
<organism evidence="1 2">
    <name type="scientific">Streptomyces katrae</name>
    <dbReference type="NCBI Taxonomy" id="68223"/>
    <lineage>
        <taxon>Bacteria</taxon>
        <taxon>Bacillati</taxon>
        <taxon>Actinomycetota</taxon>
        <taxon>Actinomycetes</taxon>
        <taxon>Kitasatosporales</taxon>
        <taxon>Streptomycetaceae</taxon>
        <taxon>Streptomyces</taxon>
    </lineage>
</organism>
<proteinExistence type="predicted"/>
<evidence type="ECO:0000313" key="2">
    <source>
        <dbReference type="Proteomes" id="UP001223390"/>
    </source>
</evidence>
<dbReference type="EMBL" id="JASITI010000010">
    <property type="protein sequence ID" value="MDK9496129.1"/>
    <property type="molecule type" value="Genomic_DNA"/>
</dbReference>
<keyword evidence="2" id="KW-1185">Reference proteome</keyword>